<evidence type="ECO:0000313" key="3">
    <source>
        <dbReference type="Proteomes" id="UP001189429"/>
    </source>
</evidence>
<comment type="caution">
    <text evidence="2">The sequence shown here is derived from an EMBL/GenBank/DDBJ whole genome shotgun (WGS) entry which is preliminary data.</text>
</comment>
<accession>A0ABN9QWC7</accession>
<keyword evidence="3" id="KW-1185">Reference proteome</keyword>
<proteinExistence type="predicted"/>
<gene>
    <name evidence="2" type="ORF">PCOR1329_LOCUS14733</name>
</gene>
<protein>
    <submittedName>
        <fullName evidence="2">Uncharacterized protein</fullName>
    </submittedName>
</protein>
<evidence type="ECO:0000256" key="1">
    <source>
        <dbReference type="SAM" id="MobiDB-lite"/>
    </source>
</evidence>
<feature type="compositionally biased region" description="Pro residues" evidence="1">
    <location>
        <begin position="86"/>
        <end position="97"/>
    </location>
</feature>
<sequence>ARALWPLTEAAGSWWVSVRVDQLKELTVKEIRESNPSKVWAVTKLTSREGAVQRMSLSETRAGRWHTNHRIIDVSDRPEGACRQGPPGPLDSAPPPGEACEGFRDPGVKTARESDCRPARLPFGGGQTSHPDASIEELAVFRSRAGVAAVVFAGPGPSVSVPGRLHYGEVVT</sequence>
<dbReference type="EMBL" id="CAUYUJ010004425">
    <property type="protein sequence ID" value="CAK0809490.1"/>
    <property type="molecule type" value="Genomic_DNA"/>
</dbReference>
<reference evidence="2" key="1">
    <citation type="submission" date="2023-10" db="EMBL/GenBank/DDBJ databases">
        <authorList>
            <person name="Chen Y."/>
            <person name="Shah S."/>
            <person name="Dougan E. K."/>
            <person name="Thang M."/>
            <person name="Chan C."/>
        </authorList>
    </citation>
    <scope>NUCLEOTIDE SEQUENCE [LARGE SCALE GENOMIC DNA]</scope>
</reference>
<feature type="non-terminal residue" evidence="2">
    <location>
        <position position="172"/>
    </location>
</feature>
<dbReference type="Proteomes" id="UP001189429">
    <property type="component" value="Unassembled WGS sequence"/>
</dbReference>
<name>A0ABN9QWC7_9DINO</name>
<organism evidence="2 3">
    <name type="scientific">Prorocentrum cordatum</name>
    <dbReference type="NCBI Taxonomy" id="2364126"/>
    <lineage>
        <taxon>Eukaryota</taxon>
        <taxon>Sar</taxon>
        <taxon>Alveolata</taxon>
        <taxon>Dinophyceae</taxon>
        <taxon>Prorocentrales</taxon>
        <taxon>Prorocentraceae</taxon>
        <taxon>Prorocentrum</taxon>
    </lineage>
</organism>
<feature type="region of interest" description="Disordered" evidence="1">
    <location>
        <begin position="75"/>
        <end position="98"/>
    </location>
</feature>
<feature type="non-terminal residue" evidence="2">
    <location>
        <position position="1"/>
    </location>
</feature>
<evidence type="ECO:0000313" key="2">
    <source>
        <dbReference type="EMBL" id="CAK0809490.1"/>
    </source>
</evidence>